<evidence type="ECO:0000259" key="2">
    <source>
        <dbReference type="Pfam" id="PF01693"/>
    </source>
</evidence>
<dbReference type="Proteomes" id="UP001383192">
    <property type="component" value="Unassembled WGS sequence"/>
</dbReference>
<dbReference type="Pfam" id="PF01693">
    <property type="entry name" value="Cauli_VI"/>
    <property type="match status" value="1"/>
</dbReference>
<feature type="domain" description="Ribonuclease H1 N-terminal" evidence="2">
    <location>
        <begin position="106"/>
        <end position="147"/>
    </location>
</feature>
<evidence type="ECO:0000313" key="4">
    <source>
        <dbReference type="Proteomes" id="UP001383192"/>
    </source>
</evidence>
<reference evidence="3 4" key="1">
    <citation type="submission" date="2024-01" db="EMBL/GenBank/DDBJ databases">
        <title>A draft genome for a cacao thread blight-causing isolate of Paramarasmius palmivorus.</title>
        <authorList>
            <person name="Baruah I.K."/>
            <person name="Bukari Y."/>
            <person name="Amoako-Attah I."/>
            <person name="Meinhardt L.W."/>
            <person name="Bailey B.A."/>
            <person name="Cohen S.P."/>
        </authorList>
    </citation>
    <scope>NUCLEOTIDE SEQUENCE [LARGE SCALE GENOMIC DNA]</scope>
    <source>
        <strain evidence="3 4">GH-12</strain>
    </source>
</reference>
<evidence type="ECO:0000256" key="1">
    <source>
        <dbReference type="SAM" id="MobiDB-lite"/>
    </source>
</evidence>
<sequence>MSSYTAGIASFIPSAQDDTGSLQSPSTLQNGTVLSPGGSENWTRQLTHTIPGWRITTTVSVQRVLDTPSTTGEAPIPAVPQTVAHPAGIPHPDSLHQRPGTELQTKFYVVFRGLEVGIYYDWHTEAQGLVVGVPHNCYHLYHSWQQAHYAYTEAYYNRLPGKHLRLVQLPSAREGMEIVMTDSDDGSSDED</sequence>
<dbReference type="InterPro" id="IPR037056">
    <property type="entry name" value="RNase_H1_N_sf"/>
</dbReference>
<proteinExistence type="predicted"/>
<feature type="region of interest" description="Disordered" evidence="1">
    <location>
        <begin position="14"/>
        <end position="40"/>
    </location>
</feature>
<organism evidence="3 4">
    <name type="scientific">Paramarasmius palmivorus</name>
    <dbReference type="NCBI Taxonomy" id="297713"/>
    <lineage>
        <taxon>Eukaryota</taxon>
        <taxon>Fungi</taxon>
        <taxon>Dikarya</taxon>
        <taxon>Basidiomycota</taxon>
        <taxon>Agaricomycotina</taxon>
        <taxon>Agaricomycetes</taxon>
        <taxon>Agaricomycetidae</taxon>
        <taxon>Agaricales</taxon>
        <taxon>Marasmiineae</taxon>
        <taxon>Marasmiaceae</taxon>
        <taxon>Paramarasmius</taxon>
    </lineage>
</organism>
<gene>
    <name evidence="3" type="ORF">VNI00_018124</name>
</gene>
<feature type="compositionally biased region" description="Polar residues" evidence="1">
    <location>
        <begin position="16"/>
        <end position="40"/>
    </location>
</feature>
<dbReference type="Gene3D" id="3.40.970.10">
    <property type="entry name" value="Ribonuclease H1, N-terminal domain"/>
    <property type="match status" value="1"/>
</dbReference>
<protein>
    <recommendedName>
        <fullName evidence="2">Ribonuclease H1 N-terminal domain-containing protein</fullName>
    </recommendedName>
</protein>
<evidence type="ECO:0000313" key="3">
    <source>
        <dbReference type="EMBL" id="KAK7019224.1"/>
    </source>
</evidence>
<comment type="caution">
    <text evidence="3">The sequence shown here is derived from an EMBL/GenBank/DDBJ whole genome shotgun (WGS) entry which is preliminary data.</text>
</comment>
<dbReference type="AlphaFoldDB" id="A0AAW0B327"/>
<dbReference type="InterPro" id="IPR011320">
    <property type="entry name" value="RNase_H1_N"/>
</dbReference>
<name>A0AAW0B327_9AGAR</name>
<keyword evidence="4" id="KW-1185">Reference proteome</keyword>
<accession>A0AAW0B327</accession>
<dbReference type="InterPro" id="IPR009027">
    <property type="entry name" value="Ribosomal_bL9/RNase_H1_N"/>
</dbReference>
<dbReference type="SUPFAM" id="SSF55658">
    <property type="entry name" value="L9 N-domain-like"/>
    <property type="match status" value="1"/>
</dbReference>
<dbReference type="EMBL" id="JAYKXP010000212">
    <property type="protein sequence ID" value="KAK7019224.1"/>
    <property type="molecule type" value="Genomic_DNA"/>
</dbReference>